<proteinExistence type="predicted"/>
<dbReference type="InterPro" id="IPR037695">
    <property type="entry name" value="IQUB"/>
</dbReference>
<gene>
    <name evidence="3" type="primary">LOC106751590</name>
</gene>
<keyword evidence="2" id="KW-1185">Reference proteome</keyword>
<dbReference type="GO" id="GO:0060271">
    <property type="term" value="P:cilium assembly"/>
    <property type="evidence" value="ECO:0007669"/>
    <property type="project" value="TreeGrafter"/>
</dbReference>
<accession>A0A6P3YAI5</accession>
<feature type="domain" description="IQ motif and ubiquitin-like" evidence="1">
    <location>
        <begin position="218"/>
        <end position="333"/>
    </location>
</feature>
<dbReference type="AlphaFoldDB" id="A0A6P3YAI5"/>
<dbReference type="RefSeq" id="XP_014487996.1">
    <property type="nucleotide sequence ID" value="XM_014632510.1"/>
</dbReference>
<dbReference type="GeneID" id="106751590"/>
<protein>
    <submittedName>
        <fullName evidence="3">IQ and ubiquitin-like domain-containing protein</fullName>
    </submittedName>
</protein>
<dbReference type="PANTHER" id="PTHR21074">
    <property type="entry name" value="IQ AND UBIQUITIN-LIKE DOMAIN-CONTAINING PROTEIN"/>
    <property type="match status" value="1"/>
</dbReference>
<dbReference type="PANTHER" id="PTHR21074:SF0">
    <property type="entry name" value="IQ AND UBIQUITIN-LIKE DOMAIN-CONTAINING PROTEIN"/>
    <property type="match status" value="1"/>
</dbReference>
<evidence type="ECO:0000259" key="1">
    <source>
        <dbReference type="Pfam" id="PF25805"/>
    </source>
</evidence>
<name>A0A6P3YAI5_DINQU</name>
<organism evidence="2 3">
    <name type="scientific">Dinoponera quadriceps</name>
    <name type="common">South American ant</name>
    <dbReference type="NCBI Taxonomy" id="609295"/>
    <lineage>
        <taxon>Eukaryota</taxon>
        <taxon>Metazoa</taxon>
        <taxon>Ecdysozoa</taxon>
        <taxon>Arthropoda</taxon>
        <taxon>Hexapoda</taxon>
        <taxon>Insecta</taxon>
        <taxon>Pterygota</taxon>
        <taxon>Neoptera</taxon>
        <taxon>Endopterygota</taxon>
        <taxon>Hymenoptera</taxon>
        <taxon>Apocrita</taxon>
        <taxon>Aculeata</taxon>
        <taxon>Formicoidea</taxon>
        <taxon>Formicidae</taxon>
        <taxon>Ponerinae</taxon>
        <taxon>Ponerini</taxon>
        <taxon>Dinoponera</taxon>
    </lineage>
</organism>
<dbReference type="GO" id="GO:0031514">
    <property type="term" value="C:motile cilium"/>
    <property type="evidence" value="ECO:0007669"/>
    <property type="project" value="TreeGrafter"/>
</dbReference>
<dbReference type="InterPro" id="IPR057887">
    <property type="entry name" value="IQUB_helical"/>
</dbReference>
<sequence>MEKQFKPYLGGWRHKVTGVEYLNAASQTRPLRKQSPSRSTCSRMVQCIKTKEGATQTLCHRATQMWRNDCYISSQTDKYMTVKSYENYDEMQLRLNLDGHARVIQRNYRAYRLRKYIRECAQIYRDMLEKCEKREQEKAIINKMRHKQNILRQVHPRSRADFDMLHNVIERWRSDRLEDIKLRLFKAAQRAENYSIVEKMVKMLNCIDKHKQAIRSSHKRQRVLRFLTLNCKPIRWNSYKGISVEMITMKTLKAREFKRLYDVLSDRSVRPDERMASLIMLRKSIEAHSCMEAFDLSSLLDQEIALLTRGIKDLSLGCLNDRITHTYLNFTSMHGSCGCEAVGGNSKDDELRVPLETKTKFCRSCLKLLPNRRFLPHSRTRKLSVCISCDSLRRQNIAHVDYDPYMFILDCVRADEIRRCSNSALAFMMQGHDIYHLVNHIWHGQSVVSKVTDVFFLRLVRYRMDDEWAPWNCILLTEDEADVHSHMKNPATVYSGHLINQIGLAHQIAKNHFKQLISFEKDFRESGRFRAI</sequence>
<dbReference type="Proteomes" id="UP000515204">
    <property type="component" value="Unplaced"/>
</dbReference>
<evidence type="ECO:0000313" key="3">
    <source>
        <dbReference type="RefSeq" id="XP_014487996.1"/>
    </source>
</evidence>
<dbReference type="Pfam" id="PF25805">
    <property type="entry name" value="IQUB"/>
    <property type="match status" value="1"/>
</dbReference>
<dbReference type="KEGG" id="dqu:106751590"/>
<dbReference type="OrthoDB" id="10265862at2759"/>
<dbReference type="GO" id="GO:0030317">
    <property type="term" value="P:flagellated sperm motility"/>
    <property type="evidence" value="ECO:0007669"/>
    <property type="project" value="TreeGrafter"/>
</dbReference>
<reference evidence="3" key="1">
    <citation type="submission" date="2025-08" db="UniProtKB">
        <authorList>
            <consortium name="RefSeq"/>
        </authorList>
    </citation>
    <scope>IDENTIFICATION</scope>
</reference>
<evidence type="ECO:0000313" key="2">
    <source>
        <dbReference type="Proteomes" id="UP000515204"/>
    </source>
</evidence>
<dbReference type="GO" id="GO:0001669">
    <property type="term" value="C:acrosomal vesicle"/>
    <property type="evidence" value="ECO:0007669"/>
    <property type="project" value="TreeGrafter"/>
</dbReference>